<dbReference type="InterPro" id="IPR027417">
    <property type="entry name" value="P-loop_NTPase"/>
</dbReference>
<keyword evidence="6" id="KW-1185">Reference proteome</keyword>
<dbReference type="Gene3D" id="3.40.50.300">
    <property type="entry name" value="P-loop containing nucleotide triphosphate hydrolases"/>
    <property type="match status" value="1"/>
</dbReference>
<accession>A0ABP9BYX3</accession>
<dbReference type="InterPro" id="IPR011990">
    <property type="entry name" value="TPR-like_helical_dom_sf"/>
</dbReference>
<gene>
    <name evidence="5" type="ORF">GCM10023200_44060</name>
</gene>
<name>A0ABP9BYX3_9PSEU</name>
<comment type="caution">
    <text evidence="5">The sequence shown here is derived from an EMBL/GenBank/DDBJ whole genome shotgun (WGS) entry which is preliminary data.</text>
</comment>
<dbReference type="InterPro" id="IPR041664">
    <property type="entry name" value="AAA_16"/>
</dbReference>
<dbReference type="PANTHER" id="PTHR16305">
    <property type="entry name" value="TESTICULAR SOLUBLE ADENYLYL CYCLASE"/>
    <property type="match status" value="1"/>
</dbReference>
<dbReference type="Pfam" id="PF13191">
    <property type="entry name" value="AAA_16"/>
    <property type="match status" value="1"/>
</dbReference>
<proteinExistence type="predicted"/>
<dbReference type="RefSeq" id="WP_345420372.1">
    <property type="nucleotide sequence ID" value="NZ_BAABHO010000042.1"/>
</dbReference>
<dbReference type="EMBL" id="BAABHO010000042">
    <property type="protein sequence ID" value="GAA4802126.1"/>
    <property type="molecule type" value="Genomic_DNA"/>
</dbReference>
<dbReference type="SUPFAM" id="SSF48452">
    <property type="entry name" value="TPR-like"/>
    <property type="match status" value="1"/>
</dbReference>
<feature type="region of interest" description="Disordered" evidence="3">
    <location>
        <begin position="783"/>
        <end position="805"/>
    </location>
</feature>
<reference evidence="6" key="1">
    <citation type="journal article" date="2019" name="Int. J. Syst. Evol. Microbiol.">
        <title>The Global Catalogue of Microorganisms (GCM) 10K type strain sequencing project: providing services to taxonomists for standard genome sequencing and annotation.</title>
        <authorList>
            <consortium name="The Broad Institute Genomics Platform"/>
            <consortium name="The Broad Institute Genome Sequencing Center for Infectious Disease"/>
            <person name="Wu L."/>
            <person name="Ma J."/>
        </authorList>
    </citation>
    <scope>NUCLEOTIDE SEQUENCE [LARGE SCALE GENOMIC DNA]</scope>
    <source>
        <strain evidence="6">JCM 17979</strain>
    </source>
</reference>
<evidence type="ECO:0000256" key="3">
    <source>
        <dbReference type="SAM" id="MobiDB-lite"/>
    </source>
</evidence>
<keyword evidence="2" id="KW-0067">ATP-binding</keyword>
<evidence type="ECO:0000259" key="4">
    <source>
        <dbReference type="Pfam" id="PF13191"/>
    </source>
</evidence>
<organism evidence="5 6">
    <name type="scientific">Actinomycetospora chlora</name>
    <dbReference type="NCBI Taxonomy" id="663608"/>
    <lineage>
        <taxon>Bacteria</taxon>
        <taxon>Bacillati</taxon>
        <taxon>Actinomycetota</taxon>
        <taxon>Actinomycetes</taxon>
        <taxon>Pseudonocardiales</taxon>
        <taxon>Pseudonocardiaceae</taxon>
        <taxon>Actinomycetospora</taxon>
    </lineage>
</organism>
<evidence type="ECO:0000256" key="1">
    <source>
        <dbReference type="ARBA" id="ARBA00022741"/>
    </source>
</evidence>
<dbReference type="Gene3D" id="1.25.40.10">
    <property type="entry name" value="Tetratricopeptide repeat domain"/>
    <property type="match status" value="1"/>
</dbReference>
<evidence type="ECO:0000313" key="6">
    <source>
        <dbReference type="Proteomes" id="UP001500928"/>
    </source>
</evidence>
<protein>
    <submittedName>
        <fullName evidence="5">AAA family ATPase</fullName>
    </submittedName>
</protein>
<dbReference type="SUPFAM" id="SSF52540">
    <property type="entry name" value="P-loop containing nucleoside triphosphate hydrolases"/>
    <property type="match status" value="1"/>
</dbReference>
<feature type="domain" description="Orc1-like AAA ATPase" evidence="4">
    <location>
        <begin position="5"/>
        <end position="145"/>
    </location>
</feature>
<sequence>MDGTLLERAGELAALDAALERAAGGAGSVVLVAGEAGIGKTSLVRAFLRAVGDRARVLQGACDDLVTPRTLGPLRDAARTTDGPLPRALASGDRDAVLAAVRAELGDGRRPTVLAVEDVHWADGATLDVLRYLGRRIDALPAVLVLSYRDGEVGDELQRLLGALGGASVHRLRPARLSRAVVARWAGGTNVTSAELYRLTGGNPFYVSEVLAGDGADLAHVPPTVVDAVLARVHRLPAEAAGALEQLAVVPAAVDLALARELLGDLAVLGPAEAAGIVEVSAQVVGFRHELARRAVECALPATTRMARHARVLAALAARPDADPARLVHHAVAAGDDAAVVAHGPEAARQAGRAGALAQEIALYEHVLSRRHLVPDADRAAMLTACASAHFTRNQLALALVAGEAAVRLREQLGDPVALGEARVPLGPTLWGLARPAEAMAAADRAVADLEQGGPGPSLAFALSYRGLLLSTLDRYTEALAVAEVALPMARAVGVPALEALALMLRGRTRVLLDDPEGDADMTRARELAVAAGHHVFAMHGFVLTVQDLWEVGRCAEAVAVAEEGIAYVEERDLDLYREHLEAHLLRWRAVRGEWDAAEAGLRALAGHRDGGESAATRYTLPGLARLLVRRGADDAADVVAWALDYGHRADSRYELVPALLAEVEQAWLAGDTARARAALDRLGARLRGPGPARQRAELVRWRRRLGDDVTPFPGCPEPLAAGIRGEHRAAAAGWRDLGAPYEQALELLEGGVDDVLEALALLDGLGARPAAARARRRLRELGVRSVPRGPGRARTPRASPSASS</sequence>
<feature type="compositionally biased region" description="Low complexity" evidence="3">
    <location>
        <begin position="784"/>
        <end position="805"/>
    </location>
</feature>
<dbReference type="PANTHER" id="PTHR16305:SF35">
    <property type="entry name" value="TRANSCRIPTIONAL ACTIVATOR DOMAIN"/>
    <property type="match status" value="1"/>
</dbReference>
<evidence type="ECO:0000313" key="5">
    <source>
        <dbReference type="EMBL" id="GAA4802126.1"/>
    </source>
</evidence>
<dbReference type="Proteomes" id="UP001500928">
    <property type="component" value="Unassembled WGS sequence"/>
</dbReference>
<keyword evidence="1" id="KW-0547">Nucleotide-binding</keyword>
<evidence type="ECO:0000256" key="2">
    <source>
        <dbReference type="ARBA" id="ARBA00022840"/>
    </source>
</evidence>